<feature type="region of interest" description="Disordered" evidence="8">
    <location>
        <begin position="145"/>
        <end position="172"/>
    </location>
</feature>
<dbReference type="SUPFAM" id="SSF57829">
    <property type="entry name" value="Zn-binding ribosomal proteins"/>
    <property type="match status" value="1"/>
</dbReference>
<organism evidence="9 10">
    <name type="scientific">Aureobasidium uvarum</name>
    <dbReference type="NCBI Taxonomy" id="2773716"/>
    <lineage>
        <taxon>Eukaryota</taxon>
        <taxon>Fungi</taxon>
        <taxon>Dikarya</taxon>
        <taxon>Ascomycota</taxon>
        <taxon>Pezizomycotina</taxon>
        <taxon>Dothideomycetes</taxon>
        <taxon>Dothideomycetidae</taxon>
        <taxon>Dothideales</taxon>
        <taxon>Saccotheciaceae</taxon>
        <taxon>Aureobasidium</taxon>
    </lineage>
</organism>
<dbReference type="InterPro" id="IPR051991">
    <property type="entry name" value="Mitoribosomal_protein_bL32"/>
</dbReference>
<dbReference type="Proteomes" id="UP000745764">
    <property type="component" value="Unassembled WGS sequence"/>
</dbReference>
<evidence type="ECO:0000256" key="2">
    <source>
        <dbReference type="ARBA" id="ARBA00008560"/>
    </source>
</evidence>
<dbReference type="EMBL" id="CAINUL010000003">
    <property type="protein sequence ID" value="CAD0109192.1"/>
    <property type="molecule type" value="Genomic_DNA"/>
</dbReference>
<keyword evidence="6" id="KW-0687">Ribonucleoprotein</keyword>
<evidence type="ECO:0000256" key="7">
    <source>
        <dbReference type="ARBA" id="ARBA00039935"/>
    </source>
</evidence>
<dbReference type="PANTHER" id="PTHR21026">
    <property type="entry name" value="39S RIBOSOMAL PROTEIN L32, MITOCHONDRIAL"/>
    <property type="match status" value="1"/>
</dbReference>
<evidence type="ECO:0000256" key="5">
    <source>
        <dbReference type="ARBA" id="ARBA00023128"/>
    </source>
</evidence>
<dbReference type="InterPro" id="IPR011332">
    <property type="entry name" value="Ribosomal_zn-bd"/>
</dbReference>
<accession>A0A9N8KE15</accession>
<feature type="compositionally biased region" description="Basic and acidic residues" evidence="8">
    <location>
        <begin position="145"/>
        <end position="161"/>
    </location>
</feature>
<comment type="caution">
    <text evidence="9">The sequence shown here is derived from an EMBL/GenBank/DDBJ whole genome shotgun (WGS) entry which is preliminary data.</text>
</comment>
<gene>
    <name evidence="9" type="ORF">AWRI4620_LOCUS3447</name>
</gene>
<dbReference type="GO" id="GO:0003735">
    <property type="term" value="F:structural constituent of ribosome"/>
    <property type="evidence" value="ECO:0007669"/>
    <property type="project" value="InterPro"/>
</dbReference>
<dbReference type="GO" id="GO:0006412">
    <property type="term" value="P:translation"/>
    <property type="evidence" value="ECO:0007669"/>
    <property type="project" value="InterPro"/>
</dbReference>
<protein>
    <recommendedName>
        <fullName evidence="7">Large ribosomal subunit protein bL32m</fullName>
    </recommendedName>
</protein>
<evidence type="ECO:0000313" key="10">
    <source>
        <dbReference type="Proteomes" id="UP000745764"/>
    </source>
</evidence>
<sequence length="172" mass="19492">MSLRAAPSTGFLQSFFAVASASLRPAGPSRSFLPLGARLWPAPLLPSIVVPIPSLVSDIWESILKAVPKKKTSHMKKRHRQMAGKGLKDVTSLNKCSGCGRVKRAHYLCPHCVMSIKKWFSNDFGPKREKPEWTEWEKQEYKKKLDRRGYKYDESEFEKPTAESSADIVEKK</sequence>
<dbReference type="AlphaFoldDB" id="A0A9N8KE15"/>
<evidence type="ECO:0000313" key="9">
    <source>
        <dbReference type="EMBL" id="CAD0109192.1"/>
    </source>
</evidence>
<comment type="similarity">
    <text evidence="2">Belongs to the bacterial ribosomal protein bL32 family.</text>
</comment>
<keyword evidence="10" id="KW-1185">Reference proteome</keyword>
<proteinExistence type="inferred from homology"/>
<evidence type="ECO:0000256" key="3">
    <source>
        <dbReference type="ARBA" id="ARBA00022946"/>
    </source>
</evidence>
<comment type="subcellular location">
    <subcellularLocation>
        <location evidence="1">Mitochondrion</location>
    </subcellularLocation>
</comment>
<keyword evidence="4" id="KW-0689">Ribosomal protein</keyword>
<dbReference type="GO" id="GO:0005762">
    <property type="term" value="C:mitochondrial large ribosomal subunit"/>
    <property type="evidence" value="ECO:0007669"/>
    <property type="project" value="TreeGrafter"/>
</dbReference>
<reference evidence="9" key="1">
    <citation type="submission" date="2020-06" db="EMBL/GenBank/DDBJ databases">
        <authorList>
            <person name="Onetto C."/>
        </authorList>
    </citation>
    <scope>NUCLEOTIDE SEQUENCE</scope>
</reference>
<evidence type="ECO:0000256" key="4">
    <source>
        <dbReference type="ARBA" id="ARBA00022980"/>
    </source>
</evidence>
<evidence type="ECO:0000256" key="6">
    <source>
        <dbReference type="ARBA" id="ARBA00023274"/>
    </source>
</evidence>
<name>A0A9N8KE15_9PEZI</name>
<keyword evidence="5" id="KW-0496">Mitochondrion</keyword>
<dbReference type="OrthoDB" id="2014905at2759"/>
<keyword evidence="3" id="KW-0809">Transit peptide</keyword>
<evidence type="ECO:0000256" key="8">
    <source>
        <dbReference type="SAM" id="MobiDB-lite"/>
    </source>
</evidence>
<evidence type="ECO:0000256" key="1">
    <source>
        <dbReference type="ARBA" id="ARBA00004173"/>
    </source>
</evidence>
<dbReference type="PANTHER" id="PTHR21026:SF2">
    <property type="entry name" value="LARGE RIBOSOMAL SUBUNIT PROTEIN BL32M"/>
    <property type="match status" value="1"/>
</dbReference>
<dbReference type="InterPro" id="IPR002677">
    <property type="entry name" value="Ribosomal_bL32"/>
</dbReference>
<dbReference type="NCBIfam" id="TIGR01031">
    <property type="entry name" value="rpmF_bact"/>
    <property type="match status" value="1"/>
</dbReference>
<dbReference type="Pfam" id="PF01783">
    <property type="entry name" value="Ribosomal_L32p"/>
    <property type="match status" value="1"/>
</dbReference>